<name>C6DZL7_GEOSM</name>
<protein>
    <submittedName>
        <fullName evidence="2">Antibiotic biosynthesis monooxygenase</fullName>
    </submittedName>
</protein>
<evidence type="ECO:0000313" key="2">
    <source>
        <dbReference type="EMBL" id="ACT16599.1"/>
    </source>
</evidence>
<dbReference type="PROSITE" id="PS51725">
    <property type="entry name" value="ABM"/>
    <property type="match status" value="1"/>
</dbReference>
<keyword evidence="2" id="KW-0560">Oxidoreductase</keyword>
<dbReference type="InterPro" id="IPR007138">
    <property type="entry name" value="ABM_dom"/>
</dbReference>
<dbReference type="PANTHER" id="PTHR33336:SF3">
    <property type="entry name" value="ABM DOMAIN-CONTAINING PROTEIN"/>
    <property type="match status" value="1"/>
</dbReference>
<dbReference type="AlphaFoldDB" id="C6DZL7"/>
<dbReference type="eggNOG" id="COG1359">
    <property type="taxonomic scope" value="Bacteria"/>
</dbReference>
<organism evidence="2">
    <name type="scientific">Geobacter sp. (strain M21)</name>
    <dbReference type="NCBI Taxonomy" id="443144"/>
    <lineage>
        <taxon>Bacteria</taxon>
        <taxon>Pseudomonadati</taxon>
        <taxon>Thermodesulfobacteriota</taxon>
        <taxon>Desulfuromonadia</taxon>
        <taxon>Geobacterales</taxon>
        <taxon>Geobacteraceae</taxon>
        <taxon>Geobacter</taxon>
    </lineage>
</organism>
<gene>
    <name evidence="2" type="ordered locus">GM21_0519</name>
</gene>
<dbReference type="SUPFAM" id="SSF54909">
    <property type="entry name" value="Dimeric alpha+beta barrel"/>
    <property type="match status" value="1"/>
</dbReference>
<keyword evidence="2" id="KW-0503">Monooxygenase</keyword>
<dbReference type="InterPro" id="IPR050744">
    <property type="entry name" value="AI-2_Isomerase_LsrG"/>
</dbReference>
<dbReference type="STRING" id="443144.GM21_0519"/>
<accession>C6DZL7</accession>
<dbReference type="KEGG" id="gem:GM21_0519"/>
<proteinExistence type="predicted"/>
<dbReference type="EMBL" id="CP001661">
    <property type="protein sequence ID" value="ACT16599.1"/>
    <property type="molecule type" value="Genomic_DNA"/>
</dbReference>
<dbReference type="InterPro" id="IPR011008">
    <property type="entry name" value="Dimeric_a/b-barrel"/>
</dbReference>
<dbReference type="GO" id="GO:0004497">
    <property type="term" value="F:monooxygenase activity"/>
    <property type="evidence" value="ECO:0007669"/>
    <property type="project" value="UniProtKB-KW"/>
</dbReference>
<dbReference type="HOGENOM" id="CLU_131496_11_1_7"/>
<sequence length="96" mass="11114">MSKVTIVAKVTAKNEAIEQVRTELLKMLAPTRQEEGCIEYRLHQDHDNPAVFIFYENWDTAKSVDRHMNSPHFKAYVAAVRDLLADKEVHKMTEVD</sequence>
<dbReference type="PANTHER" id="PTHR33336">
    <property type="entry name" value="QUINOL MONOOXYGENASE YGIN-RELATED"/>
    <property type="match status" value="1"/>
</dbReference>
<feature type="domain" description="ABM" evidence="1">
    <location>
        <begin position="4"/>
        <end position="92"/>
    </location>
</feature>
<dbReference type="Gene3D" id="3.30.70.100">
    <property type="match status" value="1"/>
</dbReference>
<dbReference type="OrthoDB" id="287932at2"/>
<dbReference type="Pfam" id="PF03992">
    <property type="entry name" value="ABM"/>
    <property type="match status" value="1"/>
</dbReference>
<dbReference type="GO" id="GO:0005829">
    <property type="term" value="C:cytosol"/>
    <property type="evidence" value="ECO:0007669"/>
    <property type="project" value="TreeGrafter"/>
</dbReference>
<evidence type="ECO:0000259" key="1">
    <source>
        <dbReference type="PROSITE" id="PS51725"/>
    </source>
</evidence>
<reference evidence="2" key="1">
    <citation type="submission" date="2009-07" db="EMBL/GenBank/DDBJ databases">
        <title>Complete sequence of Geobacter sp. M21.</title>
        <authorList>
            <consortium name="US DOE Joint Genome Institute"/>
            <person name="Lucas S."/>
            <person name="Copeland A."/>
            <person name="Lapidus A."/>
            <person name="Glavina del Rio T."/>
            <person name="Dalin E."/>
            <person name="Tice H."/>
            <person name="Bruce D."/>
            <person name="Goodwin L."/>
            <person name="Pitluck S."/>
            <person name="Saunders E."/>
            <person name="Brettin T."/>
            <person name="Detter J.C."/>
            <person name="Han C."/>
            <person name="Larimer F."/>
            <person name="Land M."/>
            <person name="Hauser L."/>
            <person name="Kyrpides N."/>
            <person name="Ovchinnikova G."/>
            <person name="Lovley D."/>
        </authorList>
    </citation>
    <scope>NUCLEOTIDE SEQUENCE [LARGE SCALE GENOMIC DNA]</scope>
    <source>
        <strain evidence="2">M21</strain>
    </source>
</reference>